<protein>
    <recommendedName>
        <fullName evidence="1">Ricin B lectin domain-containing protein</fullName>
    </recommendedName>
</protein>
<sequence>MDAEMDAAIEAIKKQKQDYFLPAHWNGKVVYLKNTKSGTCLDLFAEAGRANGTAINGWEPNGSGAQQWKLEKRGDSIWSPWTIQNVASGLYLTLWDTSPHNGTRIVGWERAKEIQGGGLVATLLTDRFNSPGLQEWLILPKGMDTGKCLIQSASTYQYLDLHLGLQENGTPVQGWQREEPMGNQVWMIEDEQFRKAMDDVPSAYETLAMQLLFP</sequence>
<proteinExistence type="predicted"/>
<evidence type="ECO:0000313" key="3">
    <source>
        <dbReference type="Proteomes" id="UP000693738"/>
    </source>
</evidence>
<evidence type="ECO:0000313" key="2">
    <source>
        <dbReference type="EMBL" id="CAG7558857.1"/>
    </source>
</evidence>
<gene>
    <name evidence="2" type="ORF">FEQUK3_LOCUS4589</name>
</gene>
<dbReference type="PROSITE" id="PS50231">
    <property type="entry name" value="RICIN_B_LECTIN"/>
    <property type="match status" value="1"/>
</dbReference>
<dbReference type="Proteomes" id="UP000693738">
    <property type="component" value="Unassembled WGS sequence"/>
</dbReference>
<comment type="caution">
    <text evidence="2">The sequence shown here is derived from an EMBL/GenBank/DDBJ whole genome shotgun (WGS) entry which is preliminary data.</text>
</comment>
<name>A0A8J2ISK9_FUSEQ</name>
<evidence type="ECO:0000259" key="1">
    <source>
        <dbReference type="Pfam" id="PF14200"/>
    </source>
</evidence>
<accession>A0A8J2ISK9</accession>
<dbReference type="Pfam" id="PF14200">
    <property type="entry name" value="RicinB_lectin_2"/>
    <property type="match status" value="1"/>
</dbReference>
<dbReference type="AlphaFoldDB" id="A0A8J2ISK9"/>
<organism evidence="2 3">
    <name type="scientific">Fusarium equiseti</name>
    <name type="common">Fusarium scirpi</name>
    <dbReference type="NCBI Taxonomy" id="61235"/>
    <lineage>
        <taxon>Eukaryota</taxon>
        <taxon>Fungi</taxon>
        <taxon>Dikarya</taxon>
        <taxon>Ascomycota</taxon>
        <taxon>Pezizomycotina</taxon>
        <taxon>Sordariomycetes</taxon>
        <taxon>Hypocreomycetidae</taxon>
        <taxon>Hypocreales</taxon>
        <taxon>Nectriaceae</taxon>
        <taxon>Fusarium</taxon>
        <taxon>Fusarium incarnatum-equiseti species complex</taxon>
    </lineage>
</organism>
<dbReference type="InterPro" id="IPR000772">
    <property type="entry name" value="Ricin_B_lectin"/>
</dbReference>
<dbReference type="EMBL" id="CAJSTJ010000127">
    <property type="protein sequence ID" value="CAG7558857.1"/>
    <property type="molecule type" value="Genomic_DNA"/>
</dbReference>
<reference evidence="2" key="1">
    <citation type="submission" date="2021-05" db="EMBL/GenBank/DDBJ databases">
        <authorList>
            <person name="Khan N."/>
        </authorList>
    </citation>
    <scope>NUCLEOTIDE SEQUENCE</scope>
</reference>
<feature type="domain" description="Ricin B lectin" evidence="1">
    <location>
        <begin position="23"/>
        <end position="108"/>
    </location>
</feature>